<evidence type="ECO:0000313" key="4">
    <source>
        <dbReference type="EMBL" id="CAD8337267.1"/>
    </source>
</evidence>
<dbReference type="InterPro" id="IPR015908">
    <property type="entry name" value="Allantoicase_dom"/>
</dbReference>
<name>A0A7R9ZNR0_9STRA</name>
<feature type="compositionally biased region" description="Polar residues" evidence="2">
    <location>
        <begin position="14"/>
        <end position="31"/>
    </location>
</feature>
<dbReference type="PANTHER" id="PTHR12045">
    <property type="entry name" value="ALLANTOICASE"/>
    <property type="match status" value="1"/>
</dbReference>
<protein>
    <recommendedName>
        <fullName evidence="3">Allantoicase domain-containing protein</fullName>
    </recommendedName>
</protein>
<feature type="domain" description="Allantoicase" evidence="3">
    <location>
        <begin position="378"/>
        <end position="537"/>
    </location>
</feature>
<feature type="region of interest" description="Disordered" evidence="2">
    <location>
        <begin position="1"/>
        <end position="31"/>
    </location>
</feature>
<feature type="region of interest" description="Disordered" evidence="2">
    <location>
        <begin position="345"/>
        <end position="365"/>
    </location>
</feature>
<gene>
    <name evidence="4" type="ORF">CAUS1442_LOCUS9395</name>
</gene>
<dbReference type="AlphaFoldDB" id="A0A7R9ZNR0"/>
<proteinExistence type="inferred from homology"/>
<dbReference type="Gene3D" id="2.60.120.260">
    <property type="entry name" value="Galactose-binding domain-like"/>
    <property type="match status" value="2"/>
</dbReference>
<sequence length="537" mass="58726">MAEMNPESKEMSPKSVTGETPTFDTIGGNSEGNNYGDVAAMDSATSLGHSISATNVVDFDKMHGGDAAPASASATATEAVTSIAGSKDDTCLNVSPASPYEDNDAFTNLCASSNNAKVLFATDEWFATADNLLNDSIAPQFVDDLYCEQGKVMDGWETRRRREAGHDWCIIQLASADTAPPNGVIHTIEIDTAHFTGNHVPSISIEILDINTKPQQRMDLISKLPHAMERLVLHDGRGIQGTGMTPTEVEQAEHAVQQLQWQSLLPKTPLQPGFESTRMHRFQIPTANGQHRQWTSGTYIRVNYYPDGGVARLRIWGTSATDDNDAGIYKRPLYMPITTGPICTVVPHSDNHGDDEDDDSTPSRLSYDLPELSSLTLGGAGIACSNKHYGEPWRLLQPTLGKDMGDGWETARHPQRPSVLQKHPVTHFIDSPLMDWSILKLGTPAAAGVARIILDTKHFRGNYPESVVLEGCCDVDAHLPSDDVEWFSLIPRVRMSPDAEHVFERSLGQIENSVKQVSHVRLSIYPDGGVSRVRIYG</sequence>
<dbReference type="SUPFAM" id="SSF49785">
    <property type="entry name" value="Galactose-binding domain-like"/>
    <property type="match status" value="2"/>
</dbReference>
<dbReference type="EMBL" id="HBEF01015000">
    <property type="protein sequence ID" value="CAD8337267.1"/>
    <property type="molecule type" value="Transcribed_RNA"/>
</dbReference>
<feature type="domain" description="Allantoicase" evidence="3">
    <location>
        <begin position="116"/>
        <end position="319"/>
    </location>
</feature>
<organism evidence="4">
    <name type="scientific">Craspedostauros australis</name>
    <dbReference type="NCBI Taxonomy" id="1486917"/>
    <lineage>
        <taxon>Eukaryota</taxon>
        <taxon>Sar</taxon>
        <taxon>Stramenopiles</taxon>
        <taxon>Ochrophyta</taxon>
        <taxon>Bacillariophyta</taxon>
        <taxon>Bacillariophyceae</taxon>
        <taxon>Bacillariophycidae</taxon>
        <taxon>Naviculales</taxon>
        <taxon>Naviculaceae</taxon>
        <taxon>Craspedostauros</taxon>
    </lineage>
</organism>
<evidence type="ECO:0000259" key="3">
    <source>
        <dbReference type="Pfam" id="PF03561"/>
    </source>
</evidence>
<evidence type="ECO:0000256" key="2">
    <source>
        <dbReference type="SAM" id="MobiDB-lite"/>
    </source>
</evidence>
<dbReference type="PANTHER" id="PTHR12045:SF3">
    <property type="entry name" value="INACTIVE ALLANTOICASE-RELATED"/>
    <property type="match status" value="1"/>
</dbReference>
<dbReference type="Pfam" id="PF03561">
    <property type="entry name" value="Allantoicase"/>
    <property type="match status" value="2"/>
</dbReference>
<dbReference type="GO" id="GO:0004037">
    <property type="term" value="F:allantoicase activity"/>
    <property type="evidence" value="ECO:0007669"/>
    <property type="project" value="InterPro"/>
</dbReference>
<dbReference type="InterPro" id="IPR005164">
    <property type="entry name" value="Allantoicase"/>
</dbReference>
<feature type="compositionally biased region" description="Basic and acidic residues" evidence="2">
    <location>
        <begin position="1"/>
        <end position="12"/>
    </location>
</feature>
<dbReference type="InterPro" id="IPR008979">
    <property type="entry name" value="Galactose-bd-like_sf"/>
</dbReference>
<dbReference type="GO" id="GO:0000256">
    <property type="term" value="P:allantoin catabolic process"/>
    <property type="evidence" value="ECO:0007669"/>
    <property type="project" value="InterPro"/>
</dbReference>
<evidence type="ECO:0000256" key="1">
    <source>
        <dbReference type="ARBA" id="ARBA00009242"/>
    </source>
</evidence>
<accession>A0A7R9ZNR0</accession>
<reference evidence="4" key="1">
    <citation type="submission" date="2021-01" db="EMBL/GenBank/DDBJ databases">
        <authorList>
            <person name="Corre E."/>
            <person name="Pelletier E."/>
            <person name="Niang G."/>
            <person name="Scheremetjew M."/>
            <person name="Finn R."/>
            <person name="Kale V."/>
            <person name="Holt S."/>
            <person name="Cochrane G."/>
            <person name="Meng A."/>
            <person name="Brown T."/>
            <person name="Cohen L."/>
        </authorList>
    </citation>
    <scope>NUCLEOTIDE SEQUENCE</scope>
    <source>
        <strain evidence="4">CCMP3328</strain>
    </source>
</reference>
<comment type="similarity">
    <text evidence="1">Belongs to the allantoicase family.</text>
</comment>